<dbReference type="InterPro" id="IPR003953">
    <property type="entry name" value="FAD-dep_OxRdtase_2_FAD-bd"/>
</dbReference>
<dbReference type="RefSeq" id="WP_167221902.1">
    <property type="nucleotide sequence ID" value="NZ_JAAQPH010000003.1"/>
</dbReference>
<comment type="caution">
    <text evidence="6">The sequence shown here is derived from an EMBL/GenBank/DDBJ whole genome shotgun (WGS) entry which is preliminary data.</text>
</comment>
<feature type="domain" description="FAD-dependent oxidoreductase 2 FAD-binding" evidence="5">
    <location>
        <begin position="10"/>
        <end position="485"/>
    </location>
</feature>
<keyword evidence="2" id="KW-0285">Flavoprotein</keyword>
<keyword evidence="4" id="KW-0560">Oxidoreductase</keyword>
<dbReference type="PANTHER" id="PTHR43400:SF10">
    <property type="entry name" value="3-OXOSTEROID 1-DEHYDROGENASE"/>
    <property type="match status" value="1"/>
</dbReference>
<dbReference type="PRINTS" id="PR00411">
    <property type="entry name" value="PNDRDTASEI"/>
</dbReference>
<evidence type="ECO:0000256" key="4">
    <source>
        <dbReference type="ARBA" id="ARBA00023002"/>
    </source>
</evidence>
<dbReference type="GO" id="GO:0008202">
    <property type="term" value="P:steroid metabolic process"/>
    <property type="evidence" value="ECO:0007669"/>
    <property type="project" value="UniProtKB-ARBA"/>
</dbReference>
<dbReference type="GO" id="GO:0016491">
    <property type="term" value="F:oxidoreductase activity"/>
    <property type="evidence" value="ECO:0007669"/>
    <property type="project" value="UniProtKB-KW"/>
</dbReference>
<dbReference type="InterPro" id="IPR050315">
    <property type="entry name" value="FAD-oxidoreductase_2"/>
</dbReference>
<proteinExistence type="predicted"/>
<evidence type="ECO:0000256" key="1">
    <source>
        <dbReference type="ARBA" id="ARBA00001974"/>
    </source>
</evidence>
<accession>A0A967C7N1</accession>
<evidence type="ECO:0000313" key="7">
    <source>
        <dbReference type="Proteomes" id="UP000761264"/>
    </source>
</evidence>
<sequence>MTDAIAQSYDVIVVGYGYAGAVAALAAADAGAEVLLLEKASSPGGISICSAGGLRIASDAKLAFAYLQSTCGGKTPDSVLRAFAEGMTSLADRLHNLARINGAAVEERSSPGNYPLPGAETFGFAYVEAIPGFDPGDSYPHVRGAPQGAMLFKVLEDNVAAKAQQITVSLGSPVGRLTRSKGTVDGVVLADGQAVHARCGVVLACGGFEGSPELQSQYWPGGPALNAAYKHNTGDGIRMAQAAGAALWHMWHYHGSYGYRLPDPAYPYGVRVKRLPDWQPGPDGSTAEDLPLMAWILLDQDGRRFMNEYEPYVQDTGARPLAAFDPGRQGFPRNPAYLITDNAGRSLYPLGKPTRNDPEVQYDWSPDNLDEVVSGLFRPARDIASLAALIGAERQQVEGGIARWNAACDAGSDRDFGRPSSSLHALIEPPFYVAEVHPIVSNTQGGPEHDAQQRVVDPFGQPITGLYAAGECGSLFGHLYMSGGNLAECFIGGEIAGRNAATCGQGENRKWA</sequence>
<dbReference type="InterPro" id="IPR036188">
    <property type="entry name" value="FAD/NAD-bd_sf"/>
</dbReference>
<dbReference type="EMBL" id="JAAQPH010000003">
    <property type="protein sequence ID" value="NIA67882.1"/>
    <property type="molecule type" value="Genomic_DNA"/>
</dbReference>
<name>A0A967C7N1_9PROT</name>
<evidence type="ECO:0000256" key="3">
    <source>
        <dbReference type="ARBA" id="ARBA00022827"/>
    </source>
</evidence>
<evidence type="ECO:0000256" key="2">
    <source>
        <dbReference type="ARBA" id="ARBA00022630"/>
    </source>
</evidence>
<comment type="cofactor">
    <cofactor evidence="1">
        <name>FAD</name>
        <dbReference type="ChEBI" id="CHEBI:57692"/>
    </cofactor>
</comment>
<organism evidence="6 7">
    <name type="scientific">Pelagibius litoralis</name>
    <dbReference type="NCBI Taxonomy" id="374515"/>
    <lineage>
        <taxon>Bacteria</taxon>
        <taxon>Pseudomonadati</taxon>
        <taxon>Pseudomonadota</taxon>
        <taxon>Alphaproteobacteria</taxon>
        <taxon>Rhodospirillales</taxon>
        <taxon>Rhodovibrionaceae</taxon>
        <taxon>Pelagibius</taxon>
    </lineage>
</organism>
<reference evidence="6" key="1">
    <citation type="submission" date="2020-03" db="EMBL/GenBank/DDBJ databases">
        <title>Genome of Pelagibius litoralis DSM 21314T.</title>
        <authorList>
            <person name="Wang G."/>
        </authorList>
    </citation>
    <scope>NUCLEOTIDE SEQUENCE</scope>
    <source>
        <strain evidence="6">DSM 21314</strain>
    </source>
</reference>
<keyword evidence="7" id="KW-1185">Reference proteome</keyword>
<dbReference type="SUPFAM" id="SSF51905">
    <property type="entry name" value="FAD/NAD(P)-binding domain"/>
    <property type="match status" value="1"/>
</dbReference>
<dbReference type="InterPro" id="IPR027477">
    <property type="entry name" value="Succ_DH/fumarate_Rdtase_cat_sf"/>
</dbReference>
<dbReference type="Proteomes" id="UP000761264">
    <property type="component" value="Unassembled WGS sequence"/>
</dbReference>
<dbReference type="AlphaFoldDB" id="A0A967C7N1"/>
<gene>
    <name evidence="6" type="ORF">HBA54_04690</name>
</gene>
<dbReference type="SUPFAM" id="SSF56425">
    <property type="entry name" value="Succinate dehydrogenase/fumarate reductase flavoprotein, catalytic domain"/>
    <property type="match status" value="1"/>
</dbReference>
<dbReference type="Gene3D" id="3.50.50.60">
    <property type="entry name" value="FAD/NAD(P)-binding domain"/>
    <property type="match status" value="1"/>
</dbReference>
<evidence type="ECO:0000313" key="6">
    <source>
        <dbReference type="EMBL" id="NIA67882.1"/>
    </source>
</evidence>
<evidence type="ECO:0000259" key="5">
    <source>
        <dbReference type="Pfam" id="PF00890"/>
    </source>
</evidence>
<dbReference type="Pfam" id="PF00890">
    <property type="entry name" value="FAD_binding_2"/>
    <property type="match status" value="1"/>
</dbReference>
<protein>
    <submittedName>
        <fullName evidence="6">FAD-binding protein</fullName>
    </submittedName>
</protein>
<dbReference type="PANTHER" id="PTHR43400">
    <property type="entry name" value="FUMARATE REDUCTASE"/>
    <property type="match status" value="1"/>
</dbReference>
<keyword evidence="3" id="KW-0274">FAD</keyword>
<dbReference type="Gene3D" id="3.90.700.10">
    <property type="entry name" value="Succinate dehydrogenase/fumarate reductase flavoprotein, catalytic domain"/>
    <property type="match status" value="1"/>
</dbReference>